<evidence type="ECO:0000256" key="1">
    <source>
        <dbReference type="SAM" id="Coils"/>
    </source>
</evidence>
<name>E9G1B3_DAPPU</name>
<organism evidence="2 3">
    <name type="scientific">Daphnia pulex</name>
    <name type="common">Water flea</name>
    <dbReference type="NCBI Taxonomy" id="6669"/>
    <lineage>
        <taxon>Eukaryota</taxon>
        <taxon>Metazoa</taxon>
        <taxon>Ecdysozoa</taxon>
        <taxon>Arthropoda</taxon>
        <taxon>Crustacea</taxon>
        <taxon>Branchiopoda</taxon>
        <taxon>Diplostraca</taxon>
        <taxon>Cladocera</taxon>
        <taxon>Anomopoda</taxon>
        <taxon>Daphniidae</taxon>
        <taxon>Daphnia</taxon>
    </lineage>
</organism>
<dbReference type="AlphaFoldDB" id="E9G1B3"/>
<dbReference type="PANTHER" id="PTHR45703">
    <property type="entry name" value="DYNEIN HEAVY CHAIN"/>
    <property type="match status" value="1"/>
</dbReference>
<reference evidence="2 3" key="1">
    <citation type="journal article" date="2011" name="Science">
        <title>The ecoresponsive genome of Daphnia pulex.</title>
        <authorList>
            <person name="Colbourne J.K."/>
            <person name="Pfrender M.E."/>
            <person name="Gilbert D."/>
            <person name="Thomas W.K."/>
            <person name="Tucker A."/>
            <person name="Oakley T.H."/>
            <person name="Tokishita S."/>
            <person name="Aerts A."/>
            <person name="Arnold G.J."/>
            <person name="Basu M.K."/>
            <person name="Bauer D.J."/>
            <person name="Caceres C.E."/>
            <person name="Carmel L."/>
            <person name="Casola C."/>
            <person name="Choi J.H."/>
            <person name="Detter J.C."/>
            <person name="Dong Q."/>
            <person name="Dusheyko S."/>
            <person name="Eads B.D."/>
            <person name="Frohlich T."/>
            <person name="Geiler-Samerotte K.A."/>
            <person name="Gerlach D."/>
            <person name="Hatcher P."/>
            <person name="Jogdeo S."/>
            <person name="Krijgsveld J."/>
            <person name="Kriventseva E.V."/>
            <person name="Kultz D."/>
            <person name="Laforsch C."/>
            <person name="Lindquist E."/>
            <person name="Lopez J."/>
            <person name="Manak J.R."/>
            <person name="Muller J."/>
            <person name="Pangilinan J."/>
            <person name="Patwardhan R.P."/>
            <person name="Pitluck S."/>
            <person name="Pritham E.J."/>
            <person name="Rechtsteiner A."/>
            <person name="Rho M."/>
            <person name="Rogozin I.B."/>
            <person name="Sakarya O."/>
            <person name="Salamov A."/>
            <person name="Schaack S."/>
            <person name="Shapiro H."/>
            <person name="Shiga Y."/>
            <person name="Skalitzky C."/>
            <person name="Smith Z."/>
            <person name="Souvorov A."/>
            <person name="Sung W."/>
            <person name="Tang Z."/>
            <person name="Tsuchiya D."/>
            <person name="Tu H."/>
            <person name="Vos H."/>
            <person name="Wang M."/>
            <person name="Wolf Y.I."/>
            <person name="Yamagata H."/>
            <person name="Yamada T."/>
            <person name="Ye Y."/>
            <person name="Shaw J.R."/>
            <person name="Andrews J."/>
            <person name="Crease T.J."/>
            <person name="Tang H."/>
            <person name="Lucas S.M."/>
            <person name="Robertson H.M."/>
            <person name="Bork P."/>
            <person name="Koonin E.V."/>
            <person name="Zdobnov E.M."/>
            <person name="Grigoriev I.V."/>
            <person name="Lynch M."/>
            <person name="Boore J.L."/>
        </authorList>
    </citation>
    <scope>NUCLEOTIDE SEQUENCE [LARGE SCALE GENOMIC DNA]</scope>
</reference>
<dbReference type="GO" id="GO:0051959">
    <property type="term" value="F:dynein light intermediate chain binding"/>
    <property type="evidence" value="ECO:0007669"/>
    <property type="project" value="InterPro"/>
</dbReference>
<feature type="coiled-coil region" evidence="1">
    <location>
        <begin position="407"/>
        <end position="434"/>
    </location>
</feature>
<evidence type="ECO:0000313" key="2">
    <source>
        <dbReference type="EMBL" id="EFX86667.1"/>
    </source>
</evidence>
<keyword evidence="3" id="KW-1185">Reference proteome</keyword>
<sequence length="555" mass="64686">MNRRKIKQQVSEKQKLTEVMADIREKDRERIVFFRQIGEIADRYAWKGIHQNGNHAHYRGEYISLEDMIDSIWSEWKKTTDEFKEAALSVRQRILTKTKNSPTAVQRLARIDATVCVMLSLQVQETCARLMKDLAVLLGSPAFVPLSIGVGCCNQENAITVTHTAEDIEKALLDLLEKITVNVPFDADAIPTKCNLSLTVPTDVQLIFEDSIRCFSAKCREEKDFYLKACDTRFGDIIRGEVTAKTDELLAAEECSIDVFIPAIIELRSRLKQAGLLWEIYPYHRLWFLNVELKVEIHSRLLAELDRMKKQILQPPSNTMELLGRSAYLEEARNKPLNDLIASMTALKGLFVRLTEIVTYSDADVIRSSQAFFGPDEIVPMLDDGTENKLKDIFCKQLIAKYRRQFEDRYQEVLEKTQKDLKRLKVKMKHFNNCGDWESVEHYVKDITTMSRKVQEIQKTANWITQEEIQLKYPITSFPEIVEINNYIEPYIRLYVSVHSWRKLLKRWLDDYVFTNQSGKCFDSKKFFELEENNWKLVTLSQEKQTKAPTKWDHL</sequence>
<dbReference type="KEGG" id="dpx:DAPPUDRAFT_236574"/>
<gene>
    <name evidence="2" type="ORF">DAPPUDRAFT_236574</name>
</gene>
<dbReference type="GO" id="GO:0045505">
    <property type="term" value="F:dynein intermediate chain binding"/>
    <property type="evidence" value="ECO:0007669"/>
    <property type="project" value="InterPro"/>
</dbReference>
<protein>
    <submittedName>
        <fullName evidence="2">Uncharacterized protein</fullName>
    </submittedName>
</protein>
<accession>E9G1B3</accession>
<dbReference type="Proteomes" id="UP000000305">
    <property type="component" value="Unassembled WGS sequence"/>
</dbReference>
<dbReference type="EMBL" id="GL732529">
    <property type="protein sequence ID" value="EFX86667.1"/>
    <property type="molecule type" value="Genomic_DNA"/>
</dbReference>
<dbReference type="eggNOG" id="KOG3595">
    <property type="taxonomic scope" value="Eukaryota"/>
</dbReference>
<proteinExistence type="predicted"/>
<dbReference type="PANTHER" id="PTHR45703:SF1">
    <property type="entry name" value="DYNEINS HEAVY CHAIN"/>
    <property type="match status" value="1"/>
</dbReference>
<keyword evidence="1" id="KW-0175">Coiled coil</keyword>
<dbReference type="STRING" id="6669.E9G1B3"/>
<dbReference type="InParanoid" id="E9G1B3"/>
<dbReference type="OrthoDB" id="5593012at2759"/>
<dbReference type="GO" id="GO:0030286">
    <property type="term" value="C:dynein complex"/>
    <property type="evidence" value="ECO:0007669"/>
    <property type="project" value="InterPro"/>
</dbReference>
<evidence type="ECO:0000313" key="3">
    <source>
        <dbReference type="Proteomes" id="UP000000305"/>
    </source>
</evidence>
<dbReference type="HOGENOM" id="CLU_491141_0_0_1"/>
<dbReference type="InterPro" id="IPR026983">
    <property type="entry name" value="DHC"/>
</dbReference>
<dbReference type="GO" id="GO:0007018">
    <property type="term" value="P:microtubule-based movement"/>
    <property type="evidence" value="ECO:0007669"/>
    <property type="project" value="InterPro"/>
</dbReference>